<gene>
    <name evidence="2" type="ORF">OCL06_05540</name>
</gene>
<accession>A0ABT2VL82</accession>
<reference evidence="3" key="1">
    <citation type="submission" date="2023-07" db="EMBL/GenBank/DDBJ databases">
        <title>Study on multiphase classification of strain Alteromonas salexigens isolated from the Yellow Sea.</title>
        <authorList>
            <person name="Sun L."/>
        </authorList>
    </citation>
    <scope>NUCLEOTIDE SEQUENCE [LARGE SCALE GENOMIC DNA]</scope>
    <source>
        <strain evidence="3">ASW11-19</strain>
    </source>
</reference>
<evidence type="ECO:0000313" key="2">
    <source>
        <dbReference type="EMBL" id="MCU7554058.1"/>
    </source>
</evidence>
<feature type="transmembrane region" description="Helical" evidence="1">
    <location>
        <begin position="35"/>
        <end position="53"/>
    </location>
</feature>
<feature type="transmembrane region" description="Helical" evidence="1">
    <location>
        <begin position="7"/>
        <end position="29"/>
    </location>
</feature>
<dbReference type="EMBL" id="JAOTJC010000006">
    <property type="protein sequence ID" value="MCU7554058.1"/>
    <property type="molecule type" value="Genomic_DNA"/>
</dbReference>
<dbReference type="InterPro" id="IPR018643">
    <property type="entry name" value="DUF2069_membrane"/>
</dbReference>
<feature type="transmembrane region" description="Helical" evidence="1">
    <location>
        <begin position="65"/>
        <end position="85"/>
    </location>
</feature>
<keyword evidence="1" id="KW-1133">Transmembrane helix</keyword>
<proteinExistence type="predicted"/>
<sequence>MANDTRFYRYLALCSHVALLIWVCLWHFLLSPDTGYSALFVFLMYVVPLLLPLKGVIQGKPYTHAWANFVVLYYLLHGCTIAYAVPAERVYAAIEILLCCGMFAGCSVFARKRGQELGHGLKKLKVVMEEERQRFEGNKR</sequence>
<dbReference type="RefSeq" id="WP_262992747.1">
    <property type="nucleotide sequence ID" value="NZ_JAOTJC010000006.1"/>
</dbReference>
<keyword evidence="3" id="KW-1185">Reference proteome</keyword>
<dbReference type="Proteomes" id="UP001209257">
    <property type="component" value="Unassembled WGS sequence"/>
</dbReference>
<protein>
    <submittedName>
        <fullName evidence="2">DUF2069 domain-containing protein</fullName>
    </submittedName>
</protein>
<organism evidence="2 3">
    <name type="scientific">Alteromonas salexigens</name>
    <dbReference type="NCBI Taxonomy" id="2982530"/>
    <lineage>
        <taxon>Bacteria</taxon>
        <taxon>Pseudomonadati</taxon>
        <taxon>Pseudomonadota</taxon>
        <taxon>Gammaproteobacteria</taxon>
        <taxon>Alteromonadales</taxon>
        <taxon>Alteromonadaceae</taxon>
        <taxon>Alteromonas/Salinimonas group</taxon>
        <taxon>Alteromonas</taxon>
    </lineage>
</organism>
<comment type="caution">
    <text evidence="2">The sequence shown here is derived from an EMBL/GenBank/DDBJ whole genome shotgun (WGS) entry which is preliminary data.</text>
</comment>
<dbReference type="Pfam" id="PF09842">
    <property type="entry name" value="DUF2069"/>
    <property type="match status" value="1"/>
</dbReference>
<name>A0ABT2VL82_9ALTE</name>
<keyword evidence="1" id="KW-0812">Transmembrane</keyword>
<keyword evidence="1" id="KW-0472">Membrane</keyword>
<evidence type="ECO:0000313" key="3">
    <source>
        <dbReference type="Proteomes" id="UP001209257"/>
    </source>
</evidence>
<feature type="transmembrane region" description="Helical" evidence="1">
    <location>
        <begin position="91"/>
        <end position="110"/>
    </location>
</feature>
<evidence type="ECO:0000256" key="1">
    <source>
        <dbReference type="SAM" id="Phobius"/>
    </source>
</evidence>